<evidence type="ECO:0000256" key="1">
    <source>
        <dbReference type="ARBA" id="ARBA00004123"/>
    </source>
</evidence>
<dbReference type="InterPro" id="IPR009057">
    <property type="entry name" value="Homeodomain-like_sf"/>
</dbReference>
<dbReference type="GO" id="GO:0000981">
    <property type="term" value="F:DNA-binding transcription factor activity, RNA polymerase II-specific"/>
    <property type="evidence" value="ECO:0007669"/>
    <property type="project" value="TreeGrafter"/>
</dbReference>
<dbReference type="Pfam" id="PF00249">
    <property type="entry name" value="Myb_DNA-binding"/>
    <property type="match status" value="1"/>
</dbReference>
<evidence type="ECO:0000313" key="10">
    <source>
        <dbReference type="EMBL" id="KAF8379453.1"/>
    </source>
</evidence>
<dbReference type="EMBL" id="JABCRI010000022">
    <property type="protein sequence ID" value="KAF8379453.1"/>
    <property type="molecule type" value="Genomic_DNA"/>
</dbReference>
<dbReference type="GO" id="GO:0000978">
    <property type="term" value="F:RNA polymerase II cis-regulatory region sequence-specific DNA binding"/>
    <property type="evidence" value="ECO:0007669"/>
    <property type="project" value="TreeGrafter"/>
</dbReference>
<feature type="compositionally biased region" description="Polar residues" evidence="7">
    <location>
        <begin position="535"/>
        <end position="561"/>
    </location>
</feature>
<comment type="subcellular location">
    <subcellularLocation>
        <location evidence="1">Nucleus</location>
    </subcellularLocation>
</comment>
<dbReference type="InterPro" id="IPR001005">
    <property type="entry name" value="SANT/Myb"/>
</dbReference>
<organism evidence="10 11">
    <name type="scientific">Tetracentron sinense</name>
    <name type="common">Spur-leaf</name>
    <dbReference type="NCBI Taxonomy" id="13715"/>
    <lineage>
        <taxon>Eukaryota</taxon>
        <taxon>Viridiplantae</taxon>
        <taxon>Streptophyta</taxon>
        <taxon>Embryophyta</taxon>
        <taxon>Tracheophyta</taxon>
        <taxon>Spermatophyta</taxon>
        <taxon>Magnoliopsida</taxon>
        <taxon>Trochodendrales</taxon>
        <taxon>Trochodendraceae</taxon>
        <taxon>Tetracentron</taxon>
    </lineage>
</organism>
<feature type="domain" description="HTH myb-type" evidence="9">
    <location>
        <begin position="156"/>
        <end position="206"/>
    </location>
</feature>
<accession>A0A835D3V5</accession>
<gene>
    <name evidence="10" type="ORF">HHK36_028889</name>
</gene>
<dbReference type="FunFam" id="1.10.10.60:FF:000010">
    <property type="entry name" value="Transcriptional activator Myb isoform A"/>
    <property type="match status" value="1"/>
</dbReference>
<keyword evidence="6" id="KW-0539">Nucleus</keyword>
<evidence type="ECO:0000256" key="2">
    <source>
        <dbReference type="ARBA" id="ARBA00022737"/>
    </source>
</evidence>
<comment type="caution">
    <text evidence="10">The sequence shown here is derived from an EMBL/GenBank/DDBJ whole genome shotgun (WGS) entry which is preliminary data.</text>
</comment>
<dbReference type="FunFam" id="1.10.10.60:FF:000324">
    <property type="entry name" value="Transcription factor MYB3R-2"/>
    <property type="match status" value="1"/>
</dbReference>
<evidence type="ECO:0000256" key="5">
    <source>
        <dbReference type="ARBA" id="ARBA00023163"/>
    </source>
</evidence>
<feature type="domain" description="Myb-like" evidence="8">
    <location>
        <begin position="152"/>
        <end position="202"/>
    </location>
</feature>
<feature type="domain" description="Myb-like" evidence="8">
    <location>
        <begin position="48"/>
        <end position="99"/>
    </location>
</feature>
<dbReference type="InterPro" id="IPR050560">
    <property type="entry name" value="MYB_TF"/>
</dbReference>
<keyword evidence="5" id="KW-0804">Transcription</keyword>
<proteinExistence type="predicted"/>
<evidence type="ECO:0000256" key="4">
    <source>
        <dbReference type="ARBA" id="ARBA00023125"/>
    </source>
</evidence>
<keyword evidence="3" id="KW-0805">Transcription regulation</keyword>
<evidence type="ECO:0000256" key="6">
    <source>
        <dbReference type="ARBA" id="ARBA00023242"/>
    </source>
</evidence>
<feature type="domain" description="HTH myb-type" evidence="9">
    <location>
        <begin position="48"/>
        <end position="99"/>
    </location>
</feature>
<reference evidence="10 11" key="1">
    <citation type="submission" date="2020-04" db="EMBL/GenBank/DDBJ databases">
        <title>Plant Genome Project.</title>
        <authorList>
            <person name="Zhang R.-G."/>
        </authorList>
    </citation>
    <scope>NUCLEOTIDE SEQUENCE [LARGE SCALE GENOMIC DNA]</scope>
    <source>
        <strain evidence="10">YNK0</strain>
        <tissue evidence="10">Leaf</tissue>
    </source>
</reference>
<sequence length="646" mass="71214">MVEIKKEKSNVDTSKEVTVASNTSVSDSSCDTAVPKLRSIPGRTTGPTRRSTRGGWTKEEDDVLTKAVQRFRGKNWKKIAESFSGRTDVQCLHRWQKVLDPNLIKGPWTKEEDDRIMKLVEECGRKKWSSIAKSLPGRIGKQCRERWHNHLNPAIKKDAWTKEEEMALIHAHRIYGNKWAEIAKCLPGRADNSIKNHWNCSVKKKLKSYSACGSALDLPGPIAPDFCKYETREEGVKIEAVRQSLGTVISLDQKMDSEGSVDTCSLDLVIGNFGEERHLQPQPCRIESCRFPKEAVNDLMKPPNGTQFDDRDAIASGTQFDDRDATGNVLAIEQCRDNAKYDNSLGDSHRIIAINPVVSCETSLCDAVKSSRSNKRTHEPAGLINFSSPTSPSIHVTLQGSFSNVPLDVNPLEVVLPVTAKGFLESPKRPRCNTFAMNGLVIMDSRFNEASNTTLSSLSSCESGRDTGQVAMEKDSFPSTDNHIQLTNSSICCPTPPSHVRGISFNNYSPGSILRSAAKSFKNTPSIIRKRGHHTSTQAGNANYSSVDSTPEGRTNNSNVDRTPCEENDLNSTDLLNVKRLILSPVNSLKPETSATVKSVEKCLEYAFNMEWDSAKAKCSTSATARDSSDAHCGANIMLMPSDDSK</sequence>
<evidence type="ECO:0000256" key="7">
    <source>
        <dbReference type="SAM" id="MobiDB-lite"/>
    </source>
</evidence>
<dbReference type="InterPro" id="IPR017930">
    <property type="entry name" value="Myb_dom"/>
</dbReference>
<evidence type="ECO:0000256" key="3">
    <source>
        <dbReference type="ARBA" id="ARBA00023015"/>
    </source>
</evidence>
<dbReference type="AlphaFoldDB" id="A0A835D3V5"/>
<evidence type="ECO:0000313" key="11">
    <source>
        <dbReference type="Proteomes" id="UP000655225"/>
    </source>
</evidence>
<dbReference type="GO" id="GO:0005634">
    <property type="term" value="C:nucleus"/>
    <property type="evidence" value="ECO:0007669"/>
    <property type="project" value="UniProtKB-SubCell"/>
</dbReference>
<feature type="compositionally biased region" description="Low complexity" evidence="7">
    <location>
        <begin position="41"/>
        <end position="55"/>
    </location>
</feature>
<dbReference type="FunFam" id="1.10.10.60:FF:000016">
    <property type="entry name" value="Transcriptional activator Myb isoform A"/>
    <property type="match status" value="1"/>
</dbReference>
<dbReference type="PROSITE" id="PS51294">
    <property type="entry name" value="HTH_MYB"/>
    <property type="match status" value="3"/>
</dbReference>
<dbReference type="Proteomes" id="UP000655225">
    <property type="component" value="Unassembled WGS sequence"/>
</dbReference>
<evidence type="ECO:0000259" key="8">
    <source>
        <dbReference type="PROSITE" id="PS50090"/>
    </source>
</evidence>
<keyword evidence="11" id="KW-1185">Reference proteome</keyword>
<dbReference type="CDD" id="cd00167">
    <property type="entry name" value="SANT"/>
    <property type="match status" value="3"/>
</dbReference>
<dbReference type="PANTHER" id="PTHR45614:SF232">
    <property type="entry name" value="TRANSCRIPTION FACTOR MYB3R-2"/>
    <property type="match status" value="1"/>
</dbReference>
<feature type="domain" description="Myb-like" evidence="8">
    <location>
        <begin position="100"/>
        <end position="151"/>
    </location>
</feature>
<dbReference type="SMART" id="SM00717">
    <property type="entry name" value="SANT"/>
    <property type="match status" value="3"/>
</dbReference>
<dbReference type="PROSITE" id="PS50090">
    <property type="entry name" value="MYB_LIKE"/>
    <property type="match status" value="3"/>
</dbReference>
<feature type="region of interest" description="Disordered" evidence="7">
    <location>
        <begin position="1"/>
        <end position="58"/>
    </location>
</feature>
<dbReference type="PANTHER" id="PTHR45614">
    <property type="entry name" value="MYB PROTEIN-RELATED"/>
    <property type="match status" value="1"/>
</dbReference>
<protein>
    <submittedName>
        <fullName evidence="10">Uncharacterized protein</fullName>
    </submittedName>
</protein>
<keyword evidence="2" id="KW-0677">Repeat</keyword>
<dbReference type="OrthoDB" id="2143914at2759"/>
<feature type="region of interest" description="Disordered" evidence="7">
    <location>
        <begin position="529"/>
        <end position="570"/>
    </location>
</feature>
<dbReference type="Gene3D" id="1.10.10.60">
    <property type="entry name" value="Homeodomain-like"/>
    <property type="match status" value="3"/>
</dbReference>
<dbReference type="OMA" id="HAFDVEW"/>
<evidence type="ECO:0000259" key="9">
    <source>
        <dbReference type="PROSITE" id="PS51294"/>
    </source>
</evidence>
<feature type="domain" description="HTH myb-type" evidence="9">
    <location>
        <begin position="100"/>
        <end position="155"/>
    </location>
</feature>
<dbReference type="SUPFAM" id="SSF46689">
    <property type="entry name" value="Homeodomain-like"/>
    <property type="match status" value="2"/>
</dbReference>
<name>A0A835D3V5_TETSI</name>
<feature type="compositionally biased region" description="Basic and acidic residues" evidence="7">
    <location>
        <begin position="1"/>
        <end position="15"/>
    </location>
</feature>
<feature type="compositionally biased region" description="Polar residues" evidence="7">
    <location>
        <begin position="19"/>
        <end position="31"/>
    </location>
</feature>
<dbReference type="Pfam" id="PF13921">
    <property type="entry name" value="Myb_DNA-bind_6"/>
    <property type="match status" value="1"/>
</dbReference>
<keyword evidence="4" id="KW-0238">DNA-binding</keyword>